<comment type="caution">
    <text evidence="10">The sequence shown here is derived from an EMBL/GenBank/DDBJ whole genome shotgun (WGS) entry which is preliminary data.</text>
</comment>
<feature type="transmembrane region" description="Helical" evidence="8">
    <location>
        <begin position="269"/>
        <end position="290"/>
    </location>
</feature>
<evidence type="ECO:0000256" key="5">
    <source>
        <dbReference type="ARBA" id="ARBA00022692"/>
    </source>
</evidence>
<sequence>MSAPAATRPLHTIAAWWQAAPFALVFLLFFIVPLLLIGMVSLWDFNEYELIPAVSLRNYLSIFEGCSHLTDNGDFCVTLSTYLSTLKFCFLVWAITLVLGFAVAYFLAFHVRSSGMQTALFVLCTVPFWTSNVIRMISWVPLLGRNGLVNQTLMGIGLVNEPVEWLLFSDFSVVLAFVHLYTMFMIVPIFNSMMRIDRSLLEAATDAGASGWQTLWNVIVPLTKTGIIIGSIFVITIVMGDFVTIGVMGGQQIASVGKIIQVQTSYLQFPLAAANAVILLAVVLMIIYGLTRLVDIRKEL</sequence>
<keyword evidence="7 8" id="KW-0472">Membrane</keyword>
<evidence type="ECO:0000313" key="11">
    <source>
        <dbReference type="Proteomes" id="UP000249135"/>
    </source>
</evidence>
<dbReference type="PANTHER" id="PTHR42929:SF1">
    <property type="entry name" value="INNER MEMBRANE ABC TRANSPORTER PERMEASE PROTEIN YDCU-RELATED"/>
    <property type="match status" value="1"/>
</dbReference>
<dbReference type="InterPro" id="IPR035906">
    <property type="entry name" value="MetI-like_sf"/>
</dbReference>
<feature type="transmembrane region" description="Helical" evidence="8">
    <location>
        <begin position="90"/>
        <end position="108"/>
    </location>
</feature>
<dbReference type="Proteomes" id="UP000249135">
    <property type="component" value="Unassembled WGS sequence"/>
</dbReference>
<dbReference type="InterPro" id="IPR000515">
    <property type="entry name" value="MetI-like"/>
</dbReference>
<feature type="transmembrane region" description="Helical" evidence="8">
    <location>
        <begin position="171"/>
        <end position="190"/>
    </location>
</feature>
<protein>
    <submittedName>
        <fullName evidence="10">ABC transporter permease</fullName>
    </submittedName>
</protein>
<evidence type="ECO:0000256" key="7">
    <source>
        <dbReference type="ARBA" id="ARBA00023136"/>
    </source>
</evidence>
<dbReference type="Gene3D" id="1.10.3720.10">
    <property type="entry name" value="MetI-like"/>
    <property type="match status" value="1"/>
</dbReference>
<evidence type="ECO:0000256" key="2">
    <source>
        <dbReference type="ARBA" id="ARBA00007069"/>
    </source>
</evidence>
<evidence type="ECO:0000256" key="4">
    <source>
        <dbReference type="ARBA" id="ARBA00022475"/>
    </source>
</evidence>
<evidence type="ECO:0000256" key="6">
    <source>
        <dbReference type="ARBA" id="ARBA00022989"/>
    </source>
</evidence>
<evidence type="ECO:0000259" key="9">
    <source>
        <dbReference type="PROSITE" id="PS50928"/>
    </source>
</evidence>
<name>A0A2W5QA29_VARPD</name>
<reference evidence="10 11" key="1">
    <citation type="submission" date="2017-08" db="EMBL/GenBank/DDBJ databases">
        <title>Infants hospitalized years apart are colonized by the same room-sourced microbial strains.</title>
        <authorList>
            <person name="Brooks B."/>
            <person name="Olm M.R."/>
            <person name="Firek B.A."/>
            <person name="Baker R."/>
            <person name="Thomas B.C."/>
            <person name="Morowitz M.J."/>
            <person name="Banfield J.F."/>
        </authorList>
    </citation>
    <scope>NUCLEOTIDE SEQUENCE [LARGE SCALE GENOMIC DNA]</scope>
    <source>
        <strain evidence="10">S2_005_003_R2_41</strain>
    </source>
</reference>
<keyword evidence="6 8" id="KW-1133">Transmembrane helix</keyword>
<comment type="similarity">
    <text evidence="2">Belongs to the binding-protein-dependent transport system permease family. CysTW subfamily.</text>
</comment>
<feature type="domain" description="ABC transmembrane type-1" evidence="9">
    <location>
        <begin position="82"/>
        <end position="290"/>
    </location>
</feature>
<evidence type="ECO:0000313" key="10">
    <source>
        <dbReference type="EMBL" id="PZQ74246.1"/>
    </source>
</evidence>
<proteinExistence type="inferred from homology"/>
<accession>A0A2W5QA29</accession>
<dbReference type="Pfam" id="PF00528">
    <property type="entry name" value="BPD_transp_1"/>
    <property type="match status" value="1"/>
</dbReference>
<dbReference type="GO" id="GO:0055085">
    <property type="term" value="P:transmembrane transport"/>
    <property type="evidence" value="ECO:0007669"/>
    <property type="project" value="InterPro"/>
</dbReference>
<keyword evidence="4" id="KW-1003">Cell membrane</keyword>
<dbReference type="EMBL" id="QFPP01000140">
    <property type="protein sequence ID" value="PZQ74246.1"/>
    <property type="molecule type" value="Genomic_DNA"/>
</dbReference>
<dbReference type="PROSITE" id="PS50928">
    <property type="entry name" value="ABC_TM1"/>
    <property type="match status" value="1"/>
</dbReference>
<keyword evidence="3 8" id="KW-0813">Transport</keyword>
<dbReference type="CDD" id="cd06261">
    <property type="entry name" value="TM_PBP2"/>
    <property type="match status" value="1"/>
</dbReference>
<dbReference type="AlphaFoldDB" id="A0A2W5QA29"/>
<dbReference type="SUPFAM" id="SSF161098">
    <property type="entry name" value="MetI-like"/>
    <property type="match status" value="1"/>
</dbReference>
<organism evidence="10 11">
    <name type="scientific">Variovorax paradoxus</name>
    <dbReference type="NCBI Taxonomy" id="34073"/>
    <lineage>
        <taxon>Bacteria</taxon>
        <taxon>Pseudomonadati</taxon>
        <taxon>Pseudomonadota</taxon>
        <taxon>Betaproteobacteria</taxon>
        <taxon>Burkholderiales</taxon>
        <taxon>Comamonadaceae</taxon>
        <taxon>Variovorax</taxon>
    </lineage>
</organism>
<evidence type="ECO:0000256" key="3">
    <source>
        <dbReference type="ARBA" id="ARBA00022448"/>
    </source>
</evidence>
<dbReference type="PANTHER" id="PTHR42929">
    <property type="entry name" value="INNER MEMBRANE ABC TRANSPORTER PERMEASE PROTEIN YDCU-RELATED-RELATED"/>
    <property type="match status" value="1"/>
</dbReference>
<dbReference type="GO" id="GO:0005886">
    <property type="term" value="C:plasma membrane"/>
    <property type="evidence" value="ECO:0007669"/>
    <property type="project" value="UniProtKB-SubCell"/>
</dbReference>
<keyword evidence="5 8" id="KW-0812">Transmembrane</keyword>
<evidence type="ECO:0000256" key="8">
    <source>
        <dbReference type="RuleBase" id="RU363032"/>
    </source>
</evidence>
<feature type="transmembrane region" description="Helical" evidence="8">
    <location>
        <begin position="21"/>
        <end position="43"/>
    </location>
</feature>
<evidence type="ECO:0000256" key="1">
    <source>
        <dbReference type="ARBA" id="ARBA00004651"/>
    </source>
</evidence>
<feature type="transmembrane region" description="Helical" evidence="8">
    <location>
        <begin position="120"/>
        <end position="140"/>
    </location>
</feature>
<gene>
    <name evidence="10" type="ORF">DI563_12815</name>
</gene>
<feature type="transmembrane region" description="Helical" evidence="8">
    <location>
        <begin position="227"/>
        <end position="249"/>
    </location>
</feature>
<comment type="subcellular location">
    <subcellularLocation>
        <location evidence="1 8">Cell membrane</location>
        <topology evidence="1 8">Multi-pass membrane protein</topology>
    </subcellularLocation>
</comment>